<feature type="region of interest" description="Disordered" evidence="1">
    <location>
        <begin position="280"/>
        <end position="328"/>
    </location>
</feature>
<feature type="compositionally biased region" description="Polar residues" evidence="1">
    <location>
        <begin position="358"/>
        <end position="375"/>
    </location>
</feature>
<comment type="caution">
    <text evidence="2">The sequence shown here is derived from an EMBL/GenBank/DDBJ whole genome shotgun (WGS) entry which is preliminary data.</text>
</comment>
<evidence type="ECO:0000313" key="3">
    <source>
        <dbReference type="Proteomes" id="UP000008363"/>
    </source>
</evidence>
<evidence type="ECO:0000313" key="2">
    <source>
        <dbReference type="EMBL" id="GAB93429.1"/>
    </source>
</evidence>
<dbReference type="EMBL" id="BAHC01000220">
    <property type="protein sequence ID" value="GAB93429.1"/>
    <property type="molecule type" value="Genomic_DNA"/>
</dbReference>
<dbReference type="AlphaFoldDB" id="K6X3Q5"/>
<dbReference type="Proteomes" id="UP000008363">
    <property type="component" value="Unassembled WGS sequence"/>
</dbReference>
<feature type="region of interest" description="Disordered" evidence="1">
    <location>
        <begin position="1"/>
        <end position="38"/>
    </location>
</feature>
<accession>K6X3Q5</accession>
<dbReference type="OrthoDB" id="4571656at2"/>
<reference evidence="2 3" key="1">
    <citation type="submission" date="2012-08" db="EMBL/GenBank/DDBJ databases">
        <title>Whole genome shotgun sequence of Gordonia rhizosphera NBRC 16068.</title>
        <authorList>
            <person name="Takarada H."/>
            <person name="Isaki S."/>
            <person name="Hosoyama A."/>
            <person name="Tsuchikane K."/>
            <person name="Katsumata H."/>
            <person name="Baba S."/>
            <person name="Ohji S."/>
            <person name="Yamazaki S."/>
            <person name="Fujita N."/>
        </authorList>
    </citation>
    <scope>NUCLEOTIDE SEQUENCE [LARGE SCALE GENOMIC DNA]</scope>
    <source>
        <strain evidence="2 3">NBRC 16068</strain>
    </source>
</reference>
<proteinExistence type="predicted"/>
<evidence type="ECO:0000256" key="1">
    <source>
        <dbReference type="SAM" id="MobiDB-lite"/>
    </source>
</evidence>
<feature type="compositionally biased region" description="Low complexity" evidence="1">
    <location>
        <begin position="386"/>
        <end position="403"/>
    </location>
</feature>
<organism evidence="2 3">
    <name type="scientific">Gordonia rhizosphera NBRC 16068</name>
    <dbReference type="NCBI Taxonomy" id="1108045"/>
    <lineage>
        <taxon>Bacteria</taxon>
        <taxon>Bacillati</taxon>
        <taxon>Actinomycetota</taxon>
        <taxon>Actinomycetes</taxon>
        <taxon>Mycobacteriales</taxon>
        <taxon>Gordoniaceae</taxon>
        <taxon>Gordonia</taxon>
    </lineage>
</organism>
<dbReference type="RefSeq" id="WP_006338589.1">
    <property type="nucleotide sequence ID" value="NZ_BAHC01000220.1"/>
</dbReference>
<sequence>MTDTCDDGVAGDSDESSAAGPDSATADTPSREPAEACPLSSIVDRSVAEVLTGHGLPSLPALPSSLPPPPGLPVLPAIDLEALIKPLTDLLGCFGTGDLASAEVDPATVFAGLAKVLEATTAMSADALEALDTLWTGAASAAAVDKSTQISADTRAVSAQSMRISVDVGAAADIVAAGSARVACIVAATVGKIAGALPLITTPAGQTAVLGFVADGLAEAIAAVAATRSELLGPTGAMRMDGTPVPITDAPVPGEGVGGSPLRIASTLLRGLSPILGSLDLPSSSESVGRPMTTPGADRCPDGGVVDPGAAGHADTSRPGPVGRIAPAAGGTPVGSALAGGPLTVAATATGYAPPISTGLSPESVESSGATQSSAGRAPTVPGPFASSPAPMAPLGMAGPARADASDGRHDIPRFLLTSLNGRCVIGAVSEVAPAVLGDESDVRDTPLPDIGLHLDAPVRRGDRD</sequence>
<name>K6X3Q5_9ACTN</name>
<dbReference type="STRING" id="1108045.GORHZ_220_00110"/>
<gene>
    <name evidence="2" type="ORF">GORHZ_220_00110</name>
</gene>
<keyword evidence="3" id="KW-1185">Reference proteome</keyword>
<protein>
    <submittedName>
        <fullName evidence="2">Uncharacterized protein</fullName>
    </submittedName>
</protein>
<dbReference type="eggNOG" id="COG0791">
    <property type="taxonomic scope" value="Bacteria"/>
</dbReference>
<feature type="region of interest" description="Disordered" evidence="1">
    <location>
        <begin position="357"/>
        <end position="406"/>
    </location>
</feature>